<reference evidence="2 3" key="1">
    <citation type="journal article" date="2019" name="Nat. Ecol. Evol.">
        <title>Megaphylogeny resolves global patterns of mushroom evolution.</title>
        <authorList>
            <person name="Varga T."/>
            <person name="Krizsan K."/>
            <person name="Foldi C."/>
            <person name="Dima B."/>
            <person name="Sanchez-Garcia M."/>
            <person name="Sanchez-Ramirez S."/>
            <person name="Szollosi G.J."/>
            <person name="Szarkandi J.G."/>
            <person name="Papp V."/>
            <person name="Albert L."/>
            <person name="Andreopoulos W."/>
            <person name="Angelini C."/>
            <person name="Antonin V."/>
            <person name="Barry K.W."/>
            <person name="Bougher N.L."/>
            <person name="Buchanan P."/>
            <person name="Buyck B."/>
            <person name="Bense V."/>
            <person name="Catcheside P."/>
            <person name="Chovatia M."/>
            <person name="Cooper J."/>
            <person name="Damon W."/>
            <person name="Desjardin D."/>
            <person name="Finy P."/>
            <person name="Geml J."/>
            <person name="Haridas S."/>
            <person name="Hughes K."/>
            <person name="Justo A."/>
            <person name="Karasinski D."/>
            <person name="Kautmanova I."/>
            <person name="Kiss B."/>
            <person name="Kocsube S."/>
            <person name="Kotiranta H."/>
            <person name="LaButti K.M."/>
            <person name="Lechner B.E."/>
            <person name="Liimatainen K."/>
            <person name="Lipzen A."/>
            <person name="Lukacs Z."/>
            <person name="Mihaltcheva S."/>
            <person name="Morgado L.N."/>
            <person name="Niskanen T."/>
            <person name="Noordeloos M.E."/>
            <person name="Ohm R.A."/>
            <person name="Ortiz-Santana B."/>
            <person name="Ovrebo C."/>
            <person name="Racz N."/>
            <person name="Riley R."/>
            <person name="Savchenko A."/>
            <person name="Shiryaev A."/>
            <person name="Soop K."/>
            <person name="Spirin V."/>
            <person name="Szebenyi C."/>
            <person name="Tomsovsky M."/>
            <person name="Tulloss R.E."/>
            <person name="Uehling J."/>
            <person name="Grigoriev I.V."/>
            <person name="Vagvolgyi C."/>
            <person name="Papp T."/>
            <person name="Martin F.M."/>
            <person name="Miettinen O."/>
            <person name="Hibbett D.S."/>
            <person name="Nagy L.G."/>
        </authorList>
    </citation>
    <scope>NUCLEOTIDE SEQUENCE [LARGE SCALE GENOMIC DNA]</scope>
    <source>
        <strain evidence="2 3">FP101781</strain>
    </source>
</reference>
<keyword evidence="3" id="KW-1185">Reference proteome</keyword>
<sequence>MTHSASSTVYNGEVVKSDLAVTEATRTGLTDAVKVLEGVPNKEKDWQPESYYKVINLVDPNLYPLVFGKTKVLSIGDKELSLQNCVAESGRGSVIPVPDEYGMLDRDRPWSLDSQWLPCEVDIGYGKARIVSYINNLHPHYHANLYQHIEEVITASLPLWNRTLAPLLDAHYDPRVRLCPRLETFWKDKSKQTPDKYEAMIAELNRYYTPVQPFSLSQRFQRLQVVVKMETIELTPNKPKFLGSKWRLDGILNEHIVATAVYDYASENITPSNISFRQRWKNQQLETEMEEFLLDDAFNPNWYSTYRINTHAPQIQWVGQVEMRQGRLLSYPNILQTKVEPFSLANFKAPGHRKILTLHLVDPTIRILSTAHVPCQQGRWRREELVKGVVEPGHRQRAKVGLHRLPAELLDQVWDDLEMVEMTEEETKKHRLTMMEERASLMKKHATAFEGARSSIRPAL</sequence>
<protein>
    <recommendedName>
        <fullName evidence="1">DUF4246 domain-containing protein</fullName>
    </recommendedName>
</protein>
<dbReference type="Proteomes" id="UP000298030">
    <property type="component" value="Unassembled WGS sequence"/>
</dbReference>
<organism evidence="2 3">
    <name type="scientific">Coprinellus micaceus</name>
    <name type="common">Glistening ink-cap mushroom</name>
    <name type="synonym">Coprinus micaceus</name>
    <dbReference type="NCBI Taxonomy" id="71717"/>
    <lineage>
        <taxon>Eukaryota</taxon>
        <taxon>Fungi</taxon>
        <taxon>Dikarya</taxon>
        <taxon>Basidiomycota</taxon>
        <taxon>Agaricomycotina</taxon>
        <taxon>Agaricomycetes</taxon>
        <taxon>Agaricomycetidae</taxon>
        <taxon>Agaricales</taxon>
        <taxon>Agaricineae</taxon>
        <taxon>Psathyrellaceae</taxon>
        <taxon>Coprinellus</taxon>
    </lineage>
</organism>
<accession>A0A4Y7SQW4</accession>
<evidence type="ECO:0000313" key="2">
    <source>
        <dbReference type="EMBL" id="TEB23639.1"/>
    </source>
</evidence>
<dbReference type="STRING" id="71717.A0A4Y7SQW4"/>
<dbReference type="OrthoDB" id="415532at2759"/>
<comment type="caution">
    <text evidence="2">The sequence shown here is derived from an EMBL/GenBank/DDBJ whole genome shotgun (WGS) entry which is preliminary data.</text>
</comment>
<feature type="domain" description="DUF4246" evidence="1">
    <location>
        <begin position="9"/>
        <end position="383"/>
    </location>
</feature>
<dbReference type="AlphaFoldDB" id="A0A4Y7SQW4"/>
<dbReference type="InterPro" id="IPR025340">
    <property type="entry name" value="DUF4246"/>
</dbReference>
<dbReference type="InterPro" id="IPR049192">
    <property type="entry name" value="DUF4246_C"/>
</dbReference>
<name>A0A4Y7SQW4_COPMI</name>
<dbReference type="PANTHER" id="PTHR33119">
    <property type="entry name" value="IFI3P"/>
    <property type="match status" value="1"/>
</dbReference>
<proteinExistence type="predicted"/>
<dbReference type="PANTHER" id="PTHR33119:SF1">
    <property type="entry name" value="FE2OG DIOXYGENASE DOMAIN-CONTAINING PROTEIN"/>
    <property type="match status" value="1"/>
</dbReference>
<dbReference type="Pfam" id="PF14033">
    <property type="entry name" value="DUF4246"/>
    <property type="match status" value="1"/>
</dbReference>
<dbReference type="EMBL" id="QPFP01000075">
    <property type="protein sequence ID" value="TEB23639.1"/>
    <property type="molecule type" value="Genomic_DNA"/>
</dbReference>
<evidence type="ECO:0000313" key="3">
    <source>
        <dbReference type="Proteomes" id="UP000298030"/>
    </source>
</evidence>
<gene>
    <name evidence="2" type="ORF">FA13DRAFT_1639655</name>
</gene>
<evidence type="ECO:0000259" key="1">
    <source>
        <dbReference type="Pfam" id="PF14033"/>
    </source>
</evidence>